<evidence type="ECO:0000313" key="2">
    <source>
        <dbReference type="Proteomes" id="UP001058271"/>
    </source>
</evidence>
<keyword evidence="2" id="KW-1185">Reference proteome</keyword>
<proteinExistence type="predicted"/>
<name>A0ABY5ZDV4_9ACTN</name>
<organism evidence="1 2">
    <name type="scientific">Dactylosporangium roseum</name>
    <dbReference type="NCBI Taxonomy" id="47989"/>
    <lineage>
        <taxon>Bacteria</taxon>
        <taxon>Bacillati</taxon>
        <taxon>Actinomycetota</taxon>
        <taxon>Actinomycetes</taxon>
        <taxon>Micromonosporales</taxon>
        <taxon>Micromonosporaceae</taxon>
        <taxon>Dactylosporangium</taxon>
    </lineage>
</organism>
<accession>A0ABY5ZDV4</accession>
<protein>
    <submittedName>
        <fullName evidence="1">Uncharacterized protein</fullName>
    </submittedName>
</protein>
<dbReference type="EMBL" id="CP073721">
    <property type="protein sequence ID" value="UWZ39766.1"/>
    <property type="molecule type" value="Genomic_DNA"/>
</dbReference>
<reference evidence="1" key="1">
    <citation type="submission" date="2021-04" db="EMBL/GenBank/DDBJ databases">
        <title>Biosynthetic gene clusters of Dactylosporangioum roseum.</title>
        <authorList>
            <person name="Hartkoorn R.C."/>
            <person name="Beaudoing E."/>
            <person name="Hot D."/>
            <person name="Moureu S."/>
        </authorList>
    </citation>
    <scope>NUCLEOTIDE SEQUENCE</scope>
    <source>
        <strain evidence="1">NRRL B-16295</strain>
    </source>
</reference>
<dbReference type="RefSeq" id="WP_260729194.1">
    <property type="nucleotide sequence ID" value="NZ_BAAABS010000075.1"/>
</dbReference>
<gene>
    <name evidence="1" type="ORF">Drose_17005</name>
</gene>
<dbReference type="Proteomes" id="UP001058271">
    <property type="component" value="Chromosome"/>
</dbReference>
<evidence type="ECO:0000313" key="1">
    <source>
        <dbReference type="EMBL" id="UWZ39766.1"/>
    </source>
</evidence>
<sequence>MDPLAAFFEQRVFGASRKVLLGAAVDHDSVDTDLARQKAALVAEIRDIQERQARLIQELENLKPSGDPEVDEAWRSGIQTRFAATVAEQCTKKELLGELVRKEKAAAPVDLDLLDVLPQGRVDLNRLPEEQQRRIYDAFHLELRYNAHRREVTIRVSITGETAPILAATIETILDERAQTQKTGSEANASDPGEVVADALRAPGRTRTCDSTAVGSAIEEVAYLDPPGRRQVSRPSSGVNVEWPVLDAAAVRLGFDIRDAERVADLAAVAVTRLAWRDGPVEDWHSVRLRRITDPEMMRANTATTRVVRESIGQLPLFVRQLPSMDADLFTRMGDVLCDRARRLPDGRRLPDLAPDRGQLALYEQHVAAYCAQWRLVASDVGPQKLFTLLACHAAIFNWRWWLSTGWNQLVAEFIRRIDDPNRWDDPWEVANLRRLGPLPDGLTTEQLHTVLLAGPDYLSPAVAGFCLRAGLGALHPDACGLPPVQRHLLPAHYLRMLEPRWPI</sequence>